<organism evidence="1 2">
    <name type="scientific">Bacteroides fragilis 3_1_12</name>
    <dbReference type="NCBI Taxonomy" id="457424"/>
    <lineage>
        <taxon>Bacteria</taxon>
        <taxon>Pseudomonadati</taxon>
        <taxon>Bacteroidota</taxon>
        <taxon>Bacteroidia</taxon>
        <taxon>Bacteroidales</taxon>
        <taxon>Bacteroidaceae</taxon>
        <taxon>Bacteroides</taxon>
    </lineage>
</organism>
<proteinExistence type="predicted"/>
<evidence type="ECO:0000313" key="2">
    <source>
        <dbReference type="Proteomes" id="UP000005101"/>
    </source>
</evidence>
<keyword evidence="2" id="KW-1185">Reference proteome</keyword>
<evidence type="ECO:0000313" key="1">
    <source>
        <dbReference type="EMBL" id="EFR53233.1"/>
    </source>
</evidence>
<dbReference type="EMBL" id="EQ973213">
    <property type="protein sequence ID" value="EFR53233.1"/>
    <property type="molecule type" value="Genomic_DNA"/>
</dbReference>
<name>A0ABN0BK42_BACFG</name>
<dbReference type="Proteomes" id="UP000005101">
    <property type="component" value="Unassembled WGS sequence"/>
</dbReference>
<protein>
    <recommendedName>
        <fullName evidence="3">SWIM-type domain-containing protein</fullName>
    </recommendedName>
</protein>
<accession>A0ABN0BK42</accession>
<reference evidence="1 2" key="1">
    <citation type="submission" date="2008-12" db="EMBL/GenBank/DDBJ databases">
        <title>Annotation of Bacteroides fragilis strain 3_1_12.</title>
        <authorList>
            <consortium name="The Broad Institute Genome Sequencing Platform"/>
            <person name="Ward D."/>
            <person name="Young S.K."/>
            <person name="Kodira C.D."/>
            <person name="Zeng Q."/>
            <person name="Koehrsen M."/>
            <person name="Alvarado L."/>
            <person name="Berlin A."/>
            <person name="Borenstein D."/>
            <person name="Chen Z."/>
            <person name="Engels R."/>
            <person name="Freedman E."/>
            <person name="Gellesch M."/>
            <person name="Goldberg J."/>
            <person name="Griggs A."/>
            <person name="Gujja S."/>
            <person name="Heiman D."/>
            <person name="Hepburn T."/>
            <person name="Howarth C."/>
            <person name="Jen D."/>
            <person name="Larson L."/>
            <person name="Lewis B."/>
            <person name="Mehta T."/>
            <person name="Park D."/>
            <person name="Pearson M."/>
            <person name="Roberts A."/>
            <person name="Saif S."/>
            <person name="Shea T."/>
            <person name="Shenoy N."/>
            <person name="Sisk P."/>
            <person name="Stolte C."/>
            <person name="Sykes S."/>
            <person name="Walk T."/>
            <person name="White J."/>
            <person name="Yandava C."/>
            <person name="Allen-Vercoe E."/>
            <person name="Strauss J."/>
            <person name="Ambrose C."/>
            <person name="Lander E."/>
            <person name="Nusbaum C."/>
            <person name="Galagan J."/>
            <person name="Birren B."/>
        </authorList>
    </citation>
    <scope>NUCLEOTIDE SEQUENCE [LARGE SCALE GENOMIC DNA]</scope>
    <source>
        <strain evidence="1 2">3_1_12</strain>
    </source>
</reference>
<evidence type="ECO:0008006" key="3">
    <source>
        <dbReference type="Google" id="ProtNLM"/>
    </source>
</evidence>
<gene>
    <name evidence="1" type="ORF">BFAG_01928</name>
</gene>
<sequence length="55" mass="6170">MHFTYIERLPNNGVHLNMKGLKIRISACSCEITSAGGIFCCIHFLFCLVPKTEVL</sequence>